<dbReference type="InterPro" id="IPR008969">
    <property type="entry name" value="CarboxyPept-like_regulatory"/>
</dbReference>
<evidence type="ECO:0000256" key="8">
    <source>
        <dbReference type="SAM" id="SignalP"/>
    </source>
</evidence>
<dbReference type="GO" id="GO:0009279">
    <property type="term" value="C:cell outer membrane"/>
    <property type="evidence" value="ECO:0007669"/>
    <property type="project" value="UniProtKB-SubCell"/>
</dbReference>
<feature type="signal peptide" evidence="8">
    <location>
        <begin position="1"/>
        <end position="22"/>
    </location>
</feature>
<evidence type="ECO:0000313" key="10">
    <source>
        <dbReference type="EMBL" id="PEN09330.1"/>
    </source>
</evidence>
<keyword evidence="7" id="KW-0998">Cell outer membrane</keyword>
<dbReference type="SUPFAM" id="SSF49464">
    <property type="entry name" value="Carboxypeptidase regulatory domain-like"/>
    <property type="match status" value="1"/>
</dbReference>
<evidence type="ECO:0000259" key="9">
    <source>
        <dbReference type="SMART" id="SM00965"/>
    </source>
</evidence>
<sequence>MTRWILVWCVIVLCGAGSSATAQSISVENGQPLRDVLEMLRTTTALDLVYADRLVRERRTTCAYTGEDARAALRCVLQDTGLEAERIRRNQYVLVAAPTASNDTTAQTVRRVALTGRVRDAESGEPLPGANVIMRDLQAGASTDRNGYFVLSSLPPGPYRVRISYLGYATADTTLTAGHSTAAIDLAPQSLDVEGVVVNDRLTSVAAQEPMAGRVEVALEQVDALPSLGESDLLTALQWTPGVRRSGILSGGLSVRGASTDQNLYLLEDAPIYHPWHAFSLISTFQTETLKRTTLYRSSFPVEHGGRLSSVVDAQLKDGNRTEPEARAALSALSGRFYIESPLSSSTSFMVSGRQSYIDRIIGREHAVEQGGRRDTMRTGYVFYDTSAKLTTQFNDRNRLSVSYYHGRDEVDLRLPFNLSIDFSSWLRPTNLFFEVDQNWSNRMVSAQYQSIPTPSVVVNATGYYSGYRARESSFVQPTTAASLASDYSVSVNDVGLKGDVSLYPSMAHQWKLGGKVAHLAFSSALDSEIRRTITSTDTESQSTNRRAVKLSGFAQHTWMPTPRLEVQSGARLSYFSSGQYLHVRPRISAQYIVHPQFLTLQGGVSGHVQSLHQMRDRFSLAYDLVSTRWVPADRTVRPAESWQATAGARSRPWRSLLVQGNVYTRMSRHTLIPEDNTQTKDGLQGPGIELGALLGQYTPARERAFGAEVELRWERPHWRIQQSASLSRTFVRAASQNGNRYRPADLDIPWSTRSAVTWQPGALEVTLAGTLRSGYPLSSPIARYQIGDGTDTKPTTFLYRPHVNNNRLPMYGRLDASVGYQFQALGAAWQVRLHMHNALNYRNVVGRTYEATERGITSSDQRGLPILPLFELQLAL</sequence>
<keyword evidence="10" id="KW-0675">Receptor</keyword>
<keyword evidence="6" id="KW-0472">Membrane</keyword>
<dbReference type="PANTHER" id="PTHR30069:SF29">
    <property type="entry name" value="HEMOGLOBIN AND HEMOGLOBIN-HAPTOGLOBIN-BINDING PROTEIN 1-RELATED"/>
    <property type="match status" value="1"/>
</dbReference>
<evidence type="ECO:0000256" key="3">
    <source>
        <dbReference type="ARBA" id="ARBA00022452"/>
    </source>
</evidence>
<dbReference type="AlphaFoldDB" id="A0A2H3P177"/>
<gene>
    <name evidence="10" type="ORF">CRI93_00955</name>
</gene>
<dbReference type="Gene3D" id="3.55.50.30">
    <property type="match status" value="1"/>
</dbReference>
<dbReference type="Proteomes" id="UP000221024">
    <property type="component" value="Unassembled WGS sequence"/>
</dbReference>
<evidence type="ECO:0000256" key="4">
    <source>
        <dbReference type="ARBA" id="ARBA00022692"/>
    </source>
</evidence>
<name>A0A2H3P177_9BACT</name>
<dbReference type="Gene3D" id="2.40.170.20">
    <property type="entry name" value="TonB-dependent receptor, beta-barrel domain"/>
    <property type="match status" value="1"/>
</dbReference>
<dbReference type="InterPro" id="IPR036942">
    <property type="entry name" value="Beta-barrel_TonB_sf"/>
</dbReference>
<organism evidence="10 11">
    <name type="scientific">Longimonas halophila</name>
    <dbReference type="NCBI Taxonomy" id="1469170"/>
    <lineage>
        <taxon>Bacteria</taxon>
        <taxon>Pseudomonadati</taxon>
        <taxon>Rhodothermota</taxon>
        <taxon>Rhodothermia</taxon>
        <taxon>Rhodothermales</taxon>
        <taxon>Salisaetaceae</taxon>
        <taxon>Longimonas</taxon>
    </lineage>
</organism>
<dbReference type="Gene3D" id="2.60.40.1120">
    <property type="entry name" value="Carboxypeptidase-like, regulatory domain"/>
    <property type="match status" value="1"/>
</dbReference>
<evidence type="ECO:0000256" key="7">
    <source>
        <dbReference type="ARBA" id="ARBA00023237"/>
    </source>
</evidence>
<dbReference type="RefSeq" id="WP_098060729.1">
    <property type="nucleotide sequence ID" value="NZ_PDEP01000001.1"/>
</dbReference>
<protein>
    <submittedName>
        <fullName evidence="10">TonB-dependent receptor</fullName>
    </submittedName>
</protein>
<dbReference type="OrthoDB" id="9803050at2"/>
<dbReference type="SUPFAM" id="SSF56935">
    <property type="entry name" value="Porins"/>
    <property type="match status" value="1"/>
</dbReference>
<evidence type="ECO:0000313" key="11">
    <source>
        <dbReference type="Proteomes" id="UP000221024"/>
    </source>
</evidence>
<evidence type="ECO:0000256" key="1">
    <source>
        <dbReference type="ARBA" id="ARBA00004571"/>
    </source>
</evidence>
<keyword evidence="3" id="KW-1134">Transmembrane beta strand</keyword>
<keyword evidence="5 8" id="KW-0732">Signal</keyword>
<reference evidence="10 11" key="1">
    <citation type="submission" date="2017-10" db="EMBL/GenBank/DDBJ databases">
        <title>Draft genome of Longimonas halophila.</title>
        <authorList>
            <person name="Goh K.M."/>
            <person name="Shamsir M.S."/>
            <person name="Lim S.W."/>
        </authorList>
    </citation>
    <scope>NUCLEOTIDE SEQUENCE [LARGE SCALE GENOMIC DNA]</scope>
    <source>
        <strain evidence="10 11">KCTC 42399</strain>
    </source>
</reference>
<proteinExistence type="predicted"/>
<evidence type="ECO:0000256" key="5">
    <source>
        <dbReference type="ARBA" id="ARBA00022729"/>
    </source>
</evidence>
<evidence type="ECO:0000256" key="6">
    <source>
        <dbReference type="ARBA" id="ARBA00023136"/>
    </source>
</evidence>
<evidence type="ECO:0000256" key="2">
    <source>
        <dbReference type="ARBA" id="ARBA00022448"/>
    </source>
</evidence>
<dbReference type="PANTHER" id="PTHR30069">
    <property type="entry name" value="TONB-DEPENDENT OUTER MEMBRANE RECEPTOR"/>
    <property type="match status" value="1"/>
</dbReference>
<dbReference type="SMART" id="SM00965">
    <property type="entry name" value="STN"/>
    <property type="match status" value="1"/>
</dbReference>
<feature type="domain" description="Secretin/TonB short N-terminal" evidence="9">
    <location>
        <begin position="46"/>
        <end position="97"/>
    </location>
</feature>
<comment type="caution">
    <text evidence="10">The sequence shown here is derived from an EMBL/GenBank/DDBJ whole genome shotgun (WGS) entry which is preliminary data.</text>
</comment>
<accession>A0A2H3P177</accession>
<dbReference type="Pfam" id="PF13715">
    <property type="entry name" value="CarbopepD_reg_2"/>
    <property type="match status" value="1"/>
</dbReference>
<dbReference type="InterPro" id="IPR039426">
    <property type="entry name" value="TonB-dep_rcpt-like"/>
</dbReference>
<keyword evidence="2" id="KW-0813">Transport</keyword>
<feature type="chain" id="PRO_5013931044" evidence="8">
    <location>
        <begin position="23"/>
        <end position="877"/>
    </location>
</feature>
<keyword evidence="11" id="KW-1185">Reference proteome</keyword>
<dbReference type="GO" id="GO:0015344">
    <property type="term" value="F:siderophore uptake transmembrane transporter activity"/>
    <property type="evidence" value="ECO:0007669"/>
    <property type="project" value="TreeGrafter"/>
</dbReference>
<dbReference type="InterPro" id="IPR011662">
    <property type="entry name" value="Secretin/TonB_short_N"/>
</dbReference>
<comment type="subcellular location">
    <subcellularLocation>
        <location evidence="1">Cell outer membrane</location>
        <topology evidence="1">Multi-pass membrane protein</topology>
    </subcellularLocation>
</comment>
<dbReference type="GO" id="GO:0044718">
    <property type="term" value="P:siderophore transmembrane transport"/>
    <property type="evidence" value="ECO:0007669"/>
    <property type="project" value="TreeGrafter"/>
</dbReference>
<keyword evidence="4" id="KW-0812">Transmembrane</keyword>
<dbReference type="EMBL" id="PDEP01000001">
    <property type="protein sequence ID" value="PEN09330.1"/>
    <property type="molecule type" value="Genomic_DNA"/>
</dbReference>